<name>A0ABS6MDY5_9GAMM</name>
<sequence length="793" mass="89528">MRWIGRALLLMLAMLLCWLAWQGVVARGQGAVDRVPALVDRLQLQSRAVSVYEMSPGQWLTFAIPSRTRHMRLLSNAAAAGNARAGTALNYVVEYELLDSAGQVLHRSEQFHGSRIPEPRWLDGTAVPPLMFADTPLAVASGQFVRVALTGWPEATHMRVRWRQPRAGIKRLVLRTYREERFSPQQAVDRWERLNARQRTAVTDALIAPAELVSEHERLNLLTRQWQPVGPQDVAVQRQRLFIIEDERLQLPSAPPVGRYLGPERDLVIPVAEAARYRLLWQPEQPDGVLEWRQHDDRYRIPSWQLLDVEAGAWLALTPGLVELRASVPGHVDLVTQQRPDRSALPPRNHLSSHPLTPVQPLRFALAPGTAEARPLRLDLRLHMPQVPLPPQVDVSAHYRILGPAGRELKQGMLSGEVLPSRLDRAADPSVPDLSDPLRFYLQLPPGATAIEVTSRHPLLANAYTRPLGLAYRRQLPANDYARREDEPGWFLLKPEQAPSTPVVLQLQSRLPERKPAIVQGRYLWRAVALPGVRSARLLTPLRSDDKIRDEALPAYFRPLPTARDRVQLAVPASHYAVRPELVYLRTAKAPFSLRLTLDDHVLESSLSGRMGSVRLPHIEPGEYRLRVQAPEDVQWLLNYQPAEMADAPGFTVRRAYWLDDSEGVRVNLDKRADLDQSLGARFYPLAGEAAPVIRLQVQSALAHDRTQPQQAWTYRTREYYLPATQPPEGYVFGQPEQRLAAPQSLFFALEEDIADGPVGLHFTLLQGQGYLEVFELLPGDYPWADAFEELQP</sequence>
<keyword evidence="2" id="KW-1185">Reference proteome</keyword>
<dbReference type="EMBL" id="JAHQZT010000025">
    <property type="protein sequence ID" value="MBV0934488.1"/>
    <property type="molecule type" value="Genomic_DNA"/>
</dbReference>
<dbReference type="Proteomes" id="UP000755551">
    <property type="component" value="Unassembled WGS sequence"/>
</dbReference>
<proteinExistence type="predicted"/>
<evidence type="ECO:0000313" key="1">
    <source>
        <dbReference type="EMBL" id="MBV0934488.1"/>
    </source>
</evidence>
<accession>A0ABS6MDY5</accession>
<reference evidence="1 2" key="1">
    <citation type="submission" date="2021-06" db="EMBL/GenBank/DDBJ databases">
        <title>Bacterium isolated from marine sediment.</title>
        <authorList>
            <person name="Zhu K.-L."/>
            <person name="Du Z.-J."/>
            <person name="Liang Q.-Y."/>
        </authorList>
    </citation>
    <scope>NUCLEOTIDE SEQUENCE [LARGE SCALE GENOMIC DNA]</scope>
    <source>
        <strain evidence="1 2">A346</strain>
    </source>
</reference>
<protein>
    <submittedName>
        <fullName evidence="1">Uncharacterized protein</fullName>
    </submittedName>
</protein>
<gene>
    <name evidence="1" type="ORF">KTN04_14200</name>
</gene>
<organism evidence="1 2">
    <name type="scientific">Marinobacterium weihaiense</name>
    <dbReference type="NCBI Taxonomy" id="2851016"/>
    <lineage>
        <taxon>Bacteria</taxon>
        <taxon>Pseudomonadati</taxon>
        <taxon>Pseudomonadota</taxon>
        <taxon>Gammaproteobacteria</taxon>
        <taxon>Oceanospirillales</taxon>
        <taxon>Oceanospirillaceae</taxon>
        <taxon>Marinobacterium</taxon>
    </lineage>
</organism>
<evidence type="ECO:0000313" key="2">
    <source>
        <dbReference type="Proteomes" id="UP000755551"/>
    </source>
</evidence>
<dbReference type="RefSeq" id="WP_217335896.1">
    <property type="nucleotide sequence ID" value="NZ_JAHQZT010000025.1"/>
</dbReference>
<comment type="caution">
    <text evidence="1">The sequence shown here is derived from an EMBL/GenBank/DDBJ whole genome shotgun (WGS) entry which is preliminary data.</text>
</comment>